<dbReference type="Proteomes" id="UP000821865">
    <property type="component" value="Chromosome 3"/>
</dbReference>
<protein>
    <submittedName>
        <fullName evidence="1">Uncharacterized protein</fullName>
    </submittedName>
</protein>
<gene>
    <name evidence="1" type="ORF">HPB49_021205</name>
</gene>
<reference evidence="1" key="1">
    <citation type="submission" date="2020-05" db="EMBL/GenBank/DDBJ databases">
        <title>Large-scale comparative analyses of tick genomes elucidate their genetic diversity and vector capacities.</title>
        <authorList>
            <person name="Jia N."/>
            <person name="Wang J."/>
            <person name="Shi W."/>
            <person name="Du L."/>
            <person name="Sun Y."/>
            <person name="Zhan W."/>
            <person name="Jiang J."/>
            <person name="Wang Q."/>
            <person name="Zhang B."/>
            <person name="Ji P."/>
            <person name="Sakyi L.B."/>
            <person name="Cui X."/>
            <person name="Yuan T."/>
            <person name="Jiang B."/>
            <person name="Yang W."/>
            <person name="Lam T.T.-Y."/>
            <person name="Chang Q."/>
            <person name="Ding S."/>
            <person name="Wang X."/>
            <person name="Zhu J."/>
            <person name="Ruan X."/>
            <person name="Zhao L."/>
            <person name="Wei J."/>
            <person name="Que T."/>
            <person name="Du C."/>
            <person name="Cheng J."/>
            <person name="Dai P."/>
            <person name="Han X."/>
            <person name="Huang E."/>
            <person name="Gao Y."/>
            <person name="Liu J."/>
            <person name="Shao H."/>
            <person name="Ye R."/>
            <person name="Li L."/>
            <person name="Wei W."/>
            <person name="Wang X."/>
            <person name="Wang C."/>
            <person name="Yang T."/>
            <person name="Huo Q."/>
            <person name="Li W."/>
            <person name="Guo W."/>
            <person name="Chen H."/>
            <person name="Zhou L."/>
            <person name="Ni X."/>
            <person name="Tian J."/>
            <person name="Zhou Y."/>
            <person name="Sheng Y."/>
            <person name="Liu T."/>
            <person name="Pan Y."/>
            <person name="Xia L."/>
            <person name="Li J."/>
            <person name="Zhao F."/>
            <person name="Cao W."/>
        </authorList>
    </citation>
    <scope>NUCLEOTIDE SEQUENCE</scope>
    <source>
        <strain evidence="1">Dsil-2018</strain>
    </source>
</reference>
<organism evidence="1 2">
    <name type="scientific">Dermacentor silvarum</name>
    <name type="common">Tick</name>
    <dbReference type="NCBI Taxonomy" id="543639"/>
    <lineage>
        <taxon>Eukaryota</taxon>
        <taxon>Metazoa</taxon>
        <taxon>Ecdysozoa</taxon>
        <taxon>Arthropoda</taxon>
        <taxon>Chelicerata</taxon>
        <taxon>Arachnida</taxon>
        <taxon>Acari</taxon>
        <taxon>Parasitiformes</taxon>
        <taxon>Ixodida</taxon>
        <taxon>Ixodoidea</taxon>
        <taxon>Ixodidae</taxon>
        <taxon>Rhipicephalinae</taxon>
        <taxon>Dermacentor</taxon>
    </lineage>
</organism>
<proteinExistence type="predicted"/>
<keyword evidence="2" id="KW-1185">Reference proteome</keyword>
<accession>A0ACB8D8H6</accession>
<dbReference type="EMBL" id="CM023472">
    <property type="protein sequence ID" value="KAH7960569.1"/>
    <property type="molecule type" value="Genomic_DNA"/>
</dbReference>
<sequence>MHLSFARISTQQLIRDFDLFFERFFHLRKKHSPLRKANFLTQSKVVYTKCKGNHSSSDAQALKAFRKILAAIHISEWPYAKFAGDVVKVVSAADRQLMLRPMFRVNVLQGNRQNGKPHIVLRAPLTHLSRYVVNPNTNSTKYYEENIARVLYTYRNSSDAYKAARQIYGLEMALQELSYIDSSRTDSEVRTMTTIAALPNCDSWNWLRYFKRLFKTSDRTTPSTHVFVDDPAFFTKFTSIFNQEDRATTVANYVGLKVLLTLWPFMPTAFHFAYKLTQDQNMAPLDARLSACSAMLERMYRYGVGIAAKLTASGEFADVYRRDRDEQLAALFDETRTVVKELLETGRSWFGPSDLERAVKTLNSMTFNFGTQHNFQQYEEYRKTPRLSLTSNASGLDAVLPIFSHASSLYWNAHATSLNSSRAYDNAYVTSVFDWDTEYQPTNNHVFIPNAA</sequence>
<comment type="caution">
    <text evidence="1">The sequence shown here is derived from an EMBL/GenBank/DDBJ whole genome shotgun (WGS) entry which is preliminary data.</text>
</comment>
<name>A0ACB8D8H6_DERSI</name>
<evidence type="ECO:0000313" key="2">
    <source>
        <dbReference type="Proteomes" id="UP000821865"/>
    </source>
</evidence>
<evidence type="ECO:0000313" key="1">
    <source>
        <dbReference type="EMBL" id="KAH7960569.1"/>
    </source>
</evidence>